<dbReference type="OrthoDB" id="1886212at2"/>
<gene>
    <name evidence="1" type="ORF">SAMN05192546_104206</name>
</gene>
<dbReference type="Gene3D" id="3.40.430.10">
    <property type="entry name" value="Dihydrofolate Reductase, subunit A"/>
    <property type="match status" value="1"/>
</dbReference>
<dbReference type="AlphaFoldDB" id="A0A1H3MPH4"/>
<dbReference type="Proteomes" id="UP000199230">
    <property type="component" value="Unassembled WGS sequence"/>
</dbReference>
<protein>
    <submittedName>
        <fullName evidence="1">Pyrimidine reductase, riboflavin biosynthesis</fullName>
    </submittedName>
</protein>
<proteinExistence type="predicted"/>
<accession>A0A1H3MPH4</accession>
<organism evidence="1 2">
    <name type="scientific">Tindallia californiensis</name>
    <dbReference type="NCBI Taxonomy" id="159292"/>
    <lineage>
        <taxon>Bacteria</taxon>
        <taxon>Bacillati</taxon>
        <taxon>Bacillota</taxon>
        <taxon>Clostridia</taxon>
        <taxon>Peptostreptococcales</taxon>
        <taxon>Tindalliaceae</taxon>
        <taxon>Tindallia</taxon>
    </lineage>
</organism>
<sequence length="325" mass="37560">MLKTCIFEADDIKMNKVYENHKCFEDMDKHQKQQNLCSKINQHYGRLFFPDHISERGRPYFTGSLILSMDGRMGFMNDPSSRTLAKANIEDPTEGMADLWMVNVLRTYADAVLLGTTTLHAEPEFTGHVYDPELQQYRLERSERFAPVPWNIIITREPEKLPWNHPVLNTPEIPVLMIIPGDKTKNMEWCAENNFCYELIRMDYPFEGFEGDSLNSSQKDGQTHLVAALPEVGFPDWKLVMKLMGLLKIKQVAVESPYWIYELIQEKVMDEVFTTQTGVYAGGSLVPGKNQPFHSTQAPQLELASIHMTGNNVMMMRQRLKYRDR</sequence>
<reference evidence="1 2" key="1">
    <citation type="submission" date="2016-10" db="EMBL/GenBank/DDBJ databases">
        <authorList>
            <person name="de Groot N.N."/>
        </authorList>
    </citation>
    <scope>NUCLEOTIDE SEQUENCE [LARGE SCALE GENOMIC DNA]</scope>
    <source>
        <strain evidence="1 2">APO</strain>
    </source>
</reference>
<evidence type="ECO:0000313" key="2">
    <source>
        <dbReference type="Proteomes" id="UP000199230"/>
    </source>
</evidence>
<dbReference type="InterPro" id="IPR024072">
    <property type="entry name" value="DHFR-like_dom_sf"/>
</dbReference>
<name>A0A1H3MPH4_9FIRM</name>
<dbReference type="RefSeq" id="WP_093312748.1">
    <property type="nucleotide sequence ID" value="NZ_FNPV01000004.1"/>
</dbReference>
<dbReference type="SUPFAM" id="SSF53597">
    <property type="entry name" value="Dihydrofolate reductase-like"/>
    <property type="match status" value="1"/>
</dbReference>
<keyword evidence="2" id="KW-1185">Reference proteome</keyword>
<dbReference type="EMBL" id="FNPV01000004">
    <property type="protein sequence ID" value="SDY77999.1"/>
    <property type="molecule type" value="Genomic_DNA"/>
</dbReference>
<dbReference type="STRING" id="159292.SAMN05192546_104206"/>
<evidence type="ECO:0000313" key="1">
    <source>
        <dbReference type="EMBL" id="SDY77999.1"/>
    </source>
</evidence>